<evidence type="ECO:0000256" key="1">
    <source>
        <dbReference type="SAM" id="MobiDB-lite"/>
    </source>
</evidence>
<sequence length="341" mass="37222">MVGDVHEVVAPLHVRREQHMNNTGWFSAYRCSTPTHWCAQAPNARKMRQNATLSVGPRAASTKHCVFFPDAAPSQYACSSSAGLIMQTHCCVRRVKAKQLTIAMPFFTVPLIPEQRTPERAADDPMSLKFRRNATSSRRSSEKKRHQGRSTESSPLLVVRSAFWAIDNRTSAQPLLEVNDTIVFTRGRRLIAVALMCQAFKKHQVVWRCTPAPNGRKFCRNAMSFHNLSGSNDAGSRNPWNDTSRNASPTAGIGAPLVPPYPWVYLIISAITVVVMGSLDPGGQSAMNSEHGVGHLAAASEATSQVFMLPVENMASRAAAGCALDVQVQQALDEINSASPI</sequence>
<reference evidence="2" key="1">
    <citation type="submission" date="2020-07" db="EMBL/GenBank/DDBJ databases">
        <title>Genome sequence and genetic diversity analysis of an under-domesticated orphan crop, white fonio (Digitaria exilis).</title>
        <authorList>
            <person name="Bennetzen J.L."/>
            <person name="Chen S."/>
            <person name="Ma X."/>
            <person name="Wang X."/>
            <person name="Yssel A.E.J."/>
            <person name="Chaluvadi S.R."/>
            <person name="Johnson M."/>
            <person name="Gangashetty P."/>
            <person name="Hamidou F."/>
            <person name="Sanogo M.D."/>
            <person name="Zwaenepoel A."/>
            <person name="Wallace J."/>
            <person name="Van De Peer Y."/>
            <person name="Van Deynze A."/>
        </authorList>
    </citation>
    <scope>NUCLEOTIDE SEQUENCE</scope>
    <source>
        <tissue evidence="2">Leaves</tissue>
    </source>
</reference>
<feature type="region of interest" description="Disordered" evidence="1">
    <location>
        <begin position="118"/>
        <end position="153"/>
    </location>
</feature>
<dbReference type="AlphaFoldDB" id="A0A835F198"/>
<gene>
    <name evidence="2" type="ORF">HU200_019999</name>
</gene>
<proteinExistence type="predicted"/>
<comment type="caution">
    <text evidence="2">The sequence shown here is derived from an EMBL/GenBank/DDBJ whole genome shotgun (WGS) entry which is preliminary data.</text>
</comment>
<organism evidence="2 3">
    <name type="scientific">Digitaria exilis</name>
    <dbReference type="NCBI Taxonomy" id="1010633"/>
    <lineage>
        <taxon>Eukaryota</taxon>
        <taxon>Viridiplantae</taxon>
        <taxon>Streptophyta</taxon>
        <taxon>Embryophyta</taxon>
        <taxon>Tracheophyta</taxon>
        <taxon>Spermatophyta</taxon>
        <taxon>Magnoliopsida</taxon>
        <taxon>Liliopsida</taxon>
        <taxon>Poales</taxon>
        <taxon>Poaceae</taxon>
        <taxon>PACMAD clade</taxon>
        <taxon>Panicoideae</taxon>
        <taxon>Panicodae</taxon>
        <taxon>Paniceae</taxon>
        <taxon>Anthephorinae</taxon>
        <taxon>Digitaria</taxon>
    </lineage>
</organism>
<evidence type="ECO:0000313" key="3">
    <source>
        <dbReference type="Proteomes" id="UP000636709"/>
    </source>
</evidence>
<protein>
    <submittedName>
        <fullName evidence="2">Uncharacterized protein</fullName>
    </submittedName>
</protein>
<name>A0A835F198_9POAL</name>
<dbReference type="Proteomes" id="UP000636709">
    <property type="component" value="Unassembled WGS sequence"/>
</dbReference>
<accession>A0A835F198</accession>
<dbReference type="EMBL" id="JACEFO010001653">
    <property type="protein sequence ID" value="KAF8725474.1"/>
    <property type="molecule type" value="Genomic_DNA"/>
</dbReference>
<evidence type="ECO:0000313" key="2">
    <source>
        <dbReference type="EMBL" id="KAF8725474.1"/>
    </source>
</evidence>
<keyword evidence="3" id="KW-1185">Reference proteome</keyword>